<keyword evidence="7" id="KW-0460">Magnesium</keyword>
<comment type="similarity">
    <text evidence="3">Belongs to the glycosyltransferase 8 family.</text>
</comment>
<sequence length="336" mass="39166">MIDFIKENYSFSYCEPTFVRSLNISYGVDKNFMFGAAISIMSVLNNNKNINLVFHLFTDYIDDDFLTKSQRMAEENNVTINIYLIDSASFSDLPTSEVWSYATYFRLLSFDYLSSSISTVLYLDADVVCKGSLSEIYQLEFKDEFAAVIPDIELMQAKSAERLQWPQINGHYFNAGVIYVNLAQWKICNFTHESLKLLRGESKYGILKYLDQDVLNIIFNMNLIYLPGELNCIYTIKNELKTKNHQDYRNTISDTTKLIHYTGATKPWHEWARYPSAKFFQVAWKSSPWRDTPLKKAEKIVEFKKKYKHELIQGNYLCALSTSIKYGIMKYFTGQK</sequence>
<dbReference type="CDD" id="cd04194">
    <property type="entry name" value="GT8_A4GalT_like"/>
    <property type="match status" value="1"/>
</dbReference>
<comment type="cofactor">
    <cofactor evidence="1">
        <name>Mg(2+)</name>
        <dbReference type="ChEBI" id="CHEBI:18420"/>
    </cofactor>
</comment>
<dbReference type="InterPro" id="IPR002495">
    <property type="entry name" value="Glyco_trans_8"/>
</dbReference>
<dbReference type="InterPro" id="IPR013645">
    <property type="entry name" value="Glyco_transf_8N"/>
</dbReference>
<dbReference type="GO" id="GO:0008918">
    <property type="term" value="F:lipopolysaccharide 3-alpha-galactosyltransferase activity"/>
    <property type="evidence" value="ECO:0007669"/>
    <property type="project" value="InterPro"/>
</dbReference>
<dbReference type="EMBL" id="AAMHAO010000010">
    <property type="protein sequence ID" value="EDH2826578.1"/>
    <property type="molecule type" value="Genomic_DNA"/>
</dbReference>
<dbReference type="InterPro" id="IPR029044">
    <property type="entry name" value="Nucleotide-diphossugar_trans"/>
</dbReference>
<comment type="pathway">
    <text evidence="2">Bacterial outer membrane biogenesis; LPS core biosynthesis.</text>
</comment>
<organism evidence="10">
    <name type="scientific">Salmonella enterica</name>
    <name type="common">Salmonella choleraesuis</name>
    <dbReference type="NCBI Taxonomy" id="28901"/>
    <lineage>
        <taxon>Bacteria</taxon>
        <taxon>Pseudomonadati</taxon>
        <taxon>Pseudomonadota</taxon>
        <taxon>Gammaproteobacteria</taxon>
        <taxon>Enterobacterales</taxon>
        <taxon>Enterobacteriaceae</taxon>
        <taxon>Salmonella</taxon>
    </lineage>
</organism>
<evidence type="ECO:0000256" key="6">
    <source>
        <dbReference type="ARBA" id="ARBA00022723"/>
    </source>
</evidence>
<evidence type="ECO:0000256" key="3">
    <source>
        <dbReference type="ARBA" id="ARBA00006351"/>
    </source>
</evidence>
<evidence type="ECO:0000256" key="8">
    <source>
        <dbReference type="ARBA" id="ARBA00022985"/>
    </source>
</evidence>
<evidence type="ECO:0000259" key="9">
    <source>
        <dbReference type="Pfam" id="PF08437"/>
    </source>
</evidence>
<gene>
    <name evidence="10" type="ORF">GC738_22955</name>
</gene>
<dbReference type="PANTHER" id="PTHR13778">
    <property type="entry name" value="GLYCOSYLTRANSFERASE 8 DOMAIN-CONTAINING PROTEIN"/>
    <property type="match status" value="1"/>
</dbReference>
<dbReference type="PANTHER" id="PTHR13778:SF64">
    <property type="entry name" value="LIPOPOLYSACCHARIDE 1,2-GLUCOSYLTRANSFERASE"/>
    <property type="match status" value="1"/>
</dbReference>
<proteinExistence type="inferred from homology"/>
<evidence type="ECO:0000256" key="5">
    <source>
        <dbReference type="ARBA" id="ARBA00022679"/>
    </source>
</evidence>
<reference evidence="10" key="1">
    <citation type="submission" date="2019-10" db="EMBL/GenBank/DDBJ databases">
        <authorList>
            <consortium name="PulseNet: The National Subtyping Network for Foodborne Disease Surveillance"/>
            <person name="Tarr C.L."/>
            <person name="Trees E."/>
            <person name="Katz L.S."/>
            <person name="Carleton-Romer H.A."/>
            <person name="Stroika S."/>
            <person name="Kucerova Z."/>
            <person name="Roache K.F."/>
            <person name="Sabol A.L."/>
            <person name="Besser J."/>
            <person name="Gerner-Smidt P."/>
        </authorList>
    </citation>
    <scope>NUCLEOTIDE SEQUENCE</scope>
    <source>
        <strain evidence="10">PNUSAS107973</strain>
    </source>
</reference>
<evidence type="ECO:0000256" key="2">
    <source>
        <dbReference type="ARBA" id="ARBA00004713"/>
    </source>
</evidence>
<protein>
    <submittedName>
        <fullName evidence="10">Lipopolysaccharide 1,2-glucosyltransferase</fullName>
    </submittedName>
</protein>
<evidence type="ECO:0000256" key="4">
    <source>
        <dbReference type="ARBA" id="ARBA00022676"/>
    </source>
</evidence>
<keyword evidence="6" id="KW-0479">Metal-binding</keyword>
<evidence type="ECO:0000256" key="7">
    <source>
        <dbReference type="ARBA" id="ARBA00022842"/>
    </source>
</evidence>
<evidence type="ECO:0000256" key="1">
    <source>
        <dbReference type="ARBA" id="ARBA00001946"/>
    </source>
</evidence>
<name>A0A633LF40_SALER</name>
<dbReference type="Pfam" id="PF08437">
    <property type="entry name" value="Glyco_transf_8C"/>
    <property type="match status" value="1"/>
</dbReference>
<dbReference type="Gene3D" id="3.90.550.10">
    <property type="entry name" value="Spore Coat Polysaccharide Biosynthesis Protein SpsA, Chain A"/>
    <property type="match status" value="1"/>
</dbReference>
<dbReference type="InterPro" id="IPR050748">
    <property type="entry name" value="Glycosyltrans_8_dom-fam"/>
</dbReference>
<dbReference type="AlphaFoldDB" id="A0A633LF40"/>
<accession>A0A633LF40</accession>
<keyword evidence="4" id="KW-0328">Glycosyltransferase</keyword>
<keyword evidence="8" id="KW-0448">Lipopolysaccharide biosynthesis</keyword>
<feature type="domain" description="Glycosyl transferase family 8 C-terminal" evidence="9">
    <location>
        <begin position="274"/>
        <end position="330"/>
    </location>
</feature>
<evidence type="ECO:0000313" key="10">
    <source>
        <dbReference type="EMBL" id="EDH2826578.1"/>
    </source>
</evidence>
<dbReference type="GO" id="GO:0046872">
    <property type="term" value="F:metal ion binding"/>
    <property type="evidence" value="ECO:0007669"/>
    <property type="project" value="UniProtKB-KW"/>
</dbReference>
<keyword evidence="5 10" id="KW-0808">Transferase</keyword>
<dbReference type="SUPFAM" id="SSF53448">
    <property type="entry name" value="Nucleotide-diphospho-sugar transferases"/>
    <property type="match status" value="1"/>
</dbReference>
<dbReference type="Pfam" id="PF01501">
    <property type="entry name" value="Glyco_transf_8"/>
    <property type="match status" value="1"/>
</dbReference>
<comment type="caution">
    <text evidence="10">The sequence shown here is derived from an EMBL/GenBank/DDBJ whole genome shotgun (WGS) entry which is preliminary data.</text>
</comment>